<feature type="region of interest" description="Disordered" evidence="5">
    <location>
        <begin position="579"/>
        <end position="669"/>
    </location>
</feature>
<dbReference type="KEGG" id="ftj:FTUN_4914"/>
<evidence type="ECO:0000256" key="4">
    <source>
        <dbReference type="PROSITE-ProRule" id="PRU00433"/>
    </source>
</evidence>
<evidence type="ECO:0000256" key="6">
    <source>
        <dbReference type="SAM" id="SignalP"/>
    </source>
</evidence>
<dbReference type="AlphaFoldDB" id="A0A6M5YVT8"/>
<dbReference type="GO" id="GO:0004130">
    <property type="term" value="F:cytochrome-c peroxidase activity"/>
    <property type="evidence" value="ECO:0007669"/>
    <property type="project" value="TreeGrafter"/>
</dbReference>
<dbReference type="GO" id="GO:0046872">
    <property type="term" value="F:metal ion binding"/>
    <property type="evidence" value="ECO:0007669"/>
    <property type="project" value="UniProtKB-KW"/>
</dbReference>
<dbReference type="Gene3D" id="1.10.760.10">
    <property type="entry name" value="Cytochrome c-like domain"/>
    <property type="match status" value="1"/>
</dbReference>
<dbReference type="Pfam" id="PF21419">
    <property type="entry name" value="RoxA-like_Cyt-c"/>
    <property type="match status" value="1"/>
</dbReference>
<dbReference type="GO" id="GO:0020037">
    <property type="term" value="F:heme binding"/>
    <property type="evidence" value="ECO:0007669"/>
    <property type="project" value="InterPro"/>
</dbReference>
<keyword evidence="6" id="KW-0732">Signal</keyword>
<dbReference type="EMBL" id="CP053452">
    <property type="protein sequence ID" value="QJW97343.1"/>
    <property type="molecule type" value="Genomic_DNA"/>
</dbReference>
<feature type="signal peptide" evidence="6">
    <location>
        <begin position="1"/>
        <end position="16"/>
    </location>
</feature>
<evidence type="ECO:0000313" key="8">
    <source>
        <dbReference type="EMBL" id="QJW97343.1"/>
    </source>
</evidence>
<accession>A0A6M5YVT8</accession>
<evidence type="ECO:0000256" key="5">
    <source>
        <dbReference type="SAM" id="MobiDB-lite"/>
    </source>
</evidence>
<feature type="domain" description="Cytochrome c" evidence="7">
    <location>
        <begin position="469"/>
        <end position="577"/>
    </location>
</feature>
<dbReference type="InterPro" id="IPR009056">
    <property type="entry name" value="Cyt_c-like_dom"/>
</dbReference>
<evidence type="ECO:0000256" key="1">
    <source>
        <dbReference type="ARBA" id="ARBA00022617"/>
    </source>
</evidence>
<dbReference type="InterPro" id="IPR051395">
    <property type="entry name" value="Cytochrome_c_Peroxidase/MauG"/>
</dbReference>
<name>A0A6M5YVT8_9BACT</name>
<dbReference type="Proteomes" id="UP000503447">
    <property type="component" value="Chromosome"/>
</dbReference>
<feature type="region of interest" description="Disordered" evidence="5">
    <location>
        <begin position="20"/>
        <end position="48"/>
    </location>
</feature>
<dbReference type="PANTHER" id="PTHR30600:SF9">
    <property type="entry name" value="BLR7738 PROTEIN"/>
    <property type="match status" value="1"/>
</dbReference>
<dbReference type="RefSeq" id="WP_171472728.1">
    <property type="nucleotide sequence ID" value="NZ_CP053452.2"/>
</dbReference>
<evidence type="ECO:0000313" key="9">
    <source>
        <dbReference type="Proteomes" id="UP000503447"/>
    </source>
</evidence>
<dbReference type="PANTHER" id="PTHR30600">
    <property type="entry name" value="CYTOCHROME C PEROXIDASE-RELATED"/>
    <property type="match status" value="1"/>
</dbReference>
<evidence type="ECO:0000256" key="2">
    <source>
        <dbReference type="ARBA" id="ARBA00022723"/>
    </source>
</evidence>
<dbReference type="PROSITE" id="PS51007">
    <property type="entry name" value="CYTC"/>
    <property type="match status" value="1"/>
</dbReference>
<dbReference type="SUPFAM" id="SSF46626">
    <property type="entry name" value="Cytochrome c"/>
    <property type="match status" value="1"/>
</dbReference>
<gene>
    <name evidence="8" type="ORF">FTUN_4914</name>
</gene>
<dbReference type="GO" id="GO:0009055">
    <property type="term" value="F:electron transfer activity"/>
    <property type="evidence" value="ECO:0007669"/>
    <property type="project" value="InterPro"/>
</dbReference>
<feature type="compositionally biased region" description="Pro residues" evidence="5">
    <location>
        <begin position="21"/>
        <end position="41"/>
    </location>
</feature>
<evidence type="ECO:0000259" key="7">
    <source>
        <dbReference type="PROSITE" id="PS51007"/>
    </source>
</evidence>
<keyword evidence="9" id="KW-1185">Reference proteome</keyword>
<reference evidence="9" key="1">
    <citation type="submission" date="2020-05" db="EMBL/GenBank/DDBJ databases">
        <title>Frigoriglobus tundricola gen. nov., sp. nov., a psychrotolerant cellulolytic planctomycete of the family Gemmataceae with two divergent copies of 16S rRNA gene.</title>
        <authorList>
            <person name="Kulichevskaya I.S."/>
            <person name="Ivanova A.A."/>
            <person name="Naumoff D.G."/>
            <person name="Beletsky A.V."/>
            <person name="Rijpstra W.I.C."/>
            <person name="Sinninghe Damste J.S."/>
            <person name="Mardanov A.V."/>
            <person name="Ravin N.V."/>
            <person name="Dedysh S.N."/>
        </authorList>
    </citation>
    <scope>NUCLEOTIDE SEQUENCE [LARGE SCALE GENOMIC DNA]</scope>
    <source>
        <strain evidence="9">PL17</strain>
    </source>
</reference>
<protein>
    <recommendedName>
        <fullName evidence="7">Cytochrome c domain-containing protein</fullName>
    </recommendedName>
</protein>
<dbReference type="PROSITE" id="PS51257">
    <property type="entry name" value="PROKAR_LIPOPROTEIN"/>
    <property type="match status" value="1"/>
</dbReference>
<keyword evidence="1 4" id="KW-0349">Heme</keyword>
<keyword evidence="2 4" id="KW-0479">Metal-binding</keyword>
<organism evidence="8 9">
    <name type="scientific">Frigoriglobus tundricola</name>
    <dbReference type="NCBI Taxonomy" id="2774151"/>
    <lineage>
        <taxon>Bacteria</taxon>
        <taxon>Pseudomonadati</taxon>
        <taxon>Planctomycetota</taxon>
        <taxon>Planctomycetia</taxon>
        <taxon>Gemmatales</taxon>
        <taxon>Gemmataceae</taxon>
        <taxon>Frigoriglobus</taxon>
    </lineage>
</organism>
<evidence type="ECO:0000256" key="3">
    <source>
        <dbReference type="ARBA" id="ARBA00023004"/>
    </source>
</evidence>
<proteinExistence type="predicted"/>
<feature type="chain" id="PRO_5026777274" description="Cytochrome c domain-containing protein" evidence="6">
    <location>
        <begin position="17"/>
        <end position="669"/>
    </location>
</feature>
<keyword evidence="3 4" id="KW-0408">Iron</keyword>
<feature type="compositionally biased region" description="Basic and acidic residues" evidence="5">
    <location>
        <begin position="585"/>
        <end position="594"/>
    </location>
</feature>
<dbReference type="InterPro" id="IPR036909">
    <property type="entry name" value="Cyt_c-like_dom_sf"/>
</dbReference>
<sequence length="669" mass="73430">MRLATAAVLCATMILAACTKPNPPVDAPPPESNGTEPPPPTATNGLEGADRDRWYHLSQGSELYPYRFLQVLMLVDEQKPFIDNLDRYGFIPDAASAANPEGVPIGVTVAPTKDLAFAGIRMVGINCAACHTTVLEKDGKVVLRVDGGQNLFDVRGFLGGLAANTQKTFTDPRELLRFVSRLIENQNASPQATAFTTRLVGPGGDKLLKNVTTMDEFKQRGPVEEQVLRDVTKLIEAELKTPAPDLRKTTRTKSPDPVLKDYADKAPKFFGAVKWSEPDELKARAAVLRTEALGDPKSRIKKYDDLAKVPPGEKSPLHGQSEAERLSEITSGLSNVVETLRLLRARYDLLQGLIGSGGPALPSTDPLPGRVDAFGSARNTMFPAAPVPLTAPVNYPHLWNVTQTPWYHWDNNTNSELQRNVGEAIGVGVIYTAAFDSTVRIDHIIELEGLAAKIKVPVWPAAFGALDRTKADRGKALYAEKCTTCHQETKAGQRFEDRMYPLSEIETDPTRANNFALPMPPGTPGKFVDGLAPLLKNIIEKNGGPAQTTDHWRTTEKYGARPLDAVWASAPYLHNGSVRVRTAPPRREEAREVSGGHPGIRSQEPRLSDRGHLADGRGVRHVEDRELEPRSQWPQVRHGYERRSAVRPVGVPEESVNRSSAQDQRTRWS</sequence>
<feature type="compositionally biased region" description="Basic and acidic residues" evidence="5">
    <location>
        <begin position="603"/>
        <end position="629"/>
    </location>
</feature>